<evidence type="ECO:0008006" key="3">
    <source>
        <dbReference type="Google" id="ProtNLM"/>
    </source>
</evidence>
<protein>
    <recommendedName>
        <fullName evidence="3">Reverse transcriptase domain-containing protein</fullName>
    </recommendedName>
</protein>
<dbReference type="AlphaFoldDB" id="A0AAD9WQ28"/>
<reference evidence="1" key="1">
    <citation type="journal article" date="2023" name="Plant J.">
        <title>Genome sequences and population genomics provide insights into the demographic history, inbreeding, and mutation load of two 'living fossil' tree species of Dipteronia.</title>
        <authorList>
            <person name="Feng Y."/>
            <person name="Comes H.P."/>
            <person name="Chen J."/>
            <person name="Zhu S."/>
            <person name="Lu R."/>
            <person name="Zhang X."/>
            <person name="Li P."/>
            <person name="Qiu J."/>
            <person name="Olsen K.M."/>
            <person name="Qiu Y."/>
        </authorList>
    </citation>
    <scope>NUCLEOTIDE SEQUENCE</scope>
    <source>
        <strain evidence="1">KIB01</strain>
    </source>
</reference>
<evidence type="ECO:0000313" key="1">
    <source>
        <dbReference type="EMBL" id="KAK2638160.1"/>
    </source>
</evidence>
<organism evidence="1 2">
    <name type="scientific">Dipteronia dyeriana</name>
    <dbReference type="NCBI Taxonomy" id="168575"/>
    <lineage>
        <taxon>Eukaryota</taxon>
        <taxon>Viridiplantae</taxon>
        <taxon>Streptophyta</taxon>
        <taxon>Embryophyta</taxon>
        <taxon>Tracheophyta</taxon>
        <taxon>Spermatophyta</taxon>
        <taxon>Magnoliopsida</taxon>
        <taxon>eudicotyledons</taxon>
        <taxon>Gunneridae</taxon>
        <taxon>Pentapetalae</taxon>
        <taxon>rosids</taxon>
        <taxon>malvids</taxon>
        <taxon>Sapindales</taxon>
        <taxon>Sapindaceae</taxon>
        <taxon>Hippocastanoideae</taxon>
        <taxon>Acereae</taxon>
        <taxon>Dipteronia</taxon>
    </lineage>
</organism>
<comment type="caution">
    <text evidence="1">The sequence shown here is derived from an EMBL/GenBank/DDBJ whole genome shotgun (WGS) entry which is preliminary data.</text>
</comment>
<dbReference type="PANTHER" id="PTHR46890:SF48">
    <property type="entry name" value="RNA-DIRECTED DNA POLYMERASE"/>
    <property type="match status" value="1"/>
</dbReference>
<gene>
    <name evidence="1" type="ORF">Ddye_025955</name>
</gene>
<proteinExistence type="predicted"/>
<dbReference type="EMBL" id="JANJYI010000008">
    <property type="protein sequence ID" value="KAK2638160.1"/>
    <property type="molecule type" value="Genomic_DNA"/>
</dbReference>
<dbReference type="PANTHER" id="PTHR46890">
    <property type="entry name" value="NON-LTR RETROLELEMENT REVERSE TRANSCRIPTASE-LIKE PROTEIN-RELATED"/>
    <property type="match status" value="1"/>
</dbReference>
<evidence type="ECO:0000313" key="2">
    <source>
        <dbReference type="Proteomes" id="UP001280121"/>
    </source>
</evidence>
<keyword evidence="2" id="KW-1185">Reference proteome</keyword>
<dbReference type="InterPro" id="IPR052343">
    <property type="entry name" value="Retrotransposon-Effector_Assoc"/>
</dbReference>
<name>A0AAD9WQ28_9ROSI</name>
<dbReference type="Proteomes" id="UP001280121">
    <property type="component" value="Unassembled WGS sequence"/>
</dbReference>
<sequence length="131" mass="14778">MVTSPGPDGFNLNFIKAHWGGIQDDIMNFIHEFHNGGSTVRELNRAFIVVIPKVVKPETLKDYRPICLVGALYKVLAKVLANKLRKIMDVVIGETQMAFVSNRQIANSFVIAEEFINKWKDDKEGVFVSEV</sequence>
<accession>A0AAD9WQ28</accession>